<evidence type="ECO:0000256" key="1">
    <source>
        <dbReference type="ARBA" id="ARBA00022448"/>
    </source>
</evidence>
<dbReference type="InterPro" id="IPR003593">
    <property type="entry name" value="AAA+_ATPase"/>
</dbReference>
<dbReference type="PATRIC" id="fig|1423792.3.peg.2070"/>
<protein>
    <submittedName>
        <fullName evidence="5">Multidrug ABC transporter ATPase</fullName>
    </submittedName>
</protein>
<evidence type="ECO:0000256" key="2">
    <source>
        <dbReference type="ARBA" id="ARBA00022741"/>
    </source>
</evidence>
<comment type="caution">
    <text evidence="5">The sequence shown here is derived from an EMBL/GenBank/DDBJ whole genome shotgun (WGS) entry which is preliminary data.</text>
</comment>
<evidence type="ECO:0000313" key="5">
    <source>
        <dbReference type="EMBL" id="KRL07536.1"/>
    </source>
</evidence>
<dbReference type="Proteomes" id="UP000051330">
    <property type="component" value="Unassembled WGS sequence"/>
</dbReference>
<accession>A0A0R1MHM3</accession>
<dbReference type="SUPFAM" id="SSF52540">
    <property type="entry name" value="P-loop containing nucleoside triphosphate hydrolases"/>
    <property type="match status" value="1"/>
</dbReference>
<evidence type="ECO:0000256" key="3">
    <source>
        <dbReference type="ARBA" id="ARBA00022840"/>
    </source>
</evidence>
<dbReference type="Gene3D" id="3.40.50.300">
    <property type="entry name" value="P-loop containing nucleotide triphosphate hydrolases"/>
    <property type="match status" value="1"/>
</dbReference>
<dbReference type="CDD" id="cd03230">
    <property type="entry name" value="ABC_DR_subfamily_A"/>
    <property type="match status" value="1"/>
</dbReference>
<organism evidence="5 6">
    <name type="scientific">Schleiferilactobacillus perolens DSM 12744</name>
    <dbReference type="NCBI Taxonomy" id="1423792"/>
    <lineage>
        <taxon>Bacteria</taxon>
        <taxon>Bacillati</taxon>
        <taxon>Bacillota</taxon>
        <taxon>Bacilli</taxon>
        <taxon>Lactobacillales</taxon>
        <taxon>Lactobacillaceae</taxon>
        <taxon>Schleiferilactobacillus</taxon>
    </lineage>
</organism>
<dbReference type="STRING" id="1423792.FD09_GL002039"/>
<name>A0A0R1MHM3_9LACO</name>
<keyword evidence="2" id="KW-0547">Nucleotide-binding</keyword>
<dbReference type="SMART" id="SM00382">
    <property type="entry name" value="AAA"/>
    <property type="match status" value="1"/>
</dbReference>
<dbReference type="InterPro" id="IPR003439">
    <property type="entry name" value="ABC_transporter-like_ATP-bd"/>
</dbReference>
<evidence type="ECO:0000259" key="4">
    <source>
        <dbReference type="PROSITE" id="PS50893"/>
    </source>
</evidence>
<keyword evidence="1" id="KW-0813">Transport</keyword>
<dbReference type="PROSITE" id="PS50893">
    <property type="entry name" value="ABC_TRANSPORTER_2"/>
    <property type="match status" value="1"/>
</dbReference>
<sequence>MVTGEEENLIVVDGLAKQYKEFTLHGIHFHLPAGYIMGMIGPNGAGKTTTIKALLDMIRPDAGHISMLGASTANDRIALRDSLGVQLDTTLYPDYWRVKQVAKSLRDFFPQWDDAYFDQLCREMDIPSKTKYKSMSRGTQVKLQLAAALAHHPRLLILDEPTGGLDPLARDELLTRLQDFIADGEHSVLLSTHLTGDLERIADFLLYIRGGRQQFFGHVDDLLNQYVLVKGGLNELTPALREVLIGLRTHSEGFSGLLAVDQTAGLPNTLLQESITLEELMIYFGRGGHA</sequence>
<feature type="domain" description="ABC transporter" evidence="4">
    <location>
        <begin position="4"/>
        <end position="235"/>
    </location>
</feature>
<dbReference type="InterPro" id="IPR027417">
    <property type="entry name" value="P-loop_NTPase"/>
</dbReference>
<dbReference type="Pfam" id="PF00005">
    <property type="entry name" value="ABC_tran"/>
    <property type="match status" value="1"/>
</dbReference>
<dbReference type="AlphaFoldDB" id="A0A0R1MHM3"/>
<dbReference type="RefSeq" id="WP_057822549.1">
    <property type="nucleotide sequence ID" value="NZ_AZEC01000032.1"/>
</dbReference>
<dbReference type="GO" id="GO:0005524">
    <property type="term" value="F:ATP binding"/>
    <property type="evidence" value="ECO:0007669"/>
    <property type="project" value="UniProtKB-KW"/>
</dbReference>
<dbReference type="InterPro" id="IPR051782">
    <property type="entry name" value="ABC_Transporter_VariousFunc"/>
</dbReference>
<dbReference type="OrthoDB" id="9804819at2"/>
<proteinExistence type="predicted"/>
<dbReference type="GO" id="GO:0016887">
    <property type="term" value="F:ATP hydrolysis activity"/>
    <property type="evidence" value="ECO:0007669"/>
    <property type="project" value="InterPro"/>
</dbReference>
<keyword evidence="6" id="KW-1185">Reference proteome</keyword>
<gene>
    <name evidence="5" type="ORF">FD09_GL002039</name>
</gene>
<reference evidence="5 6" key="1">
    <citation type="journal article" date="2015" name="Genome Announc.">
        <title>Expanding the biotechnology potential of lactobacilli through comparative genomics of 213 strains and associated genera.</title>
        <authorList>
            <person name="Sun Z."/>
            <person name="Harris H.M."/>
            <person name="McCann A."/>
            <person name="Guo C."/>
            <person name="Argimon S."/>
            <person name="Zhang W."/>
            <person name="Yang X."/>
            <person name="Jeffery I.B."/>
            <person name="Cooney J.C."/>
            <person name="Kagawa T.F."/>
            <person name="Liu W."/>
            <person name="Song Y."/>
            <person name="Salvetti E."/>
            <person name="Wrobel A."/>
            <person name="Rasinkangas P."/>
            <person name="Parkhill J."/>
            <person name="Rea M.C."/>
            <person name="O'Sullivan O."/>
            <person name="Ritari J."/>
            <person name="Douillard F.P."/>
            <person name="Paul Ross R."/>
            <person name="Yang R."/>
            <person name="Briner A.E."/>
            <person name="Felis G.E."/>
            <person name="de Vos W.M."/>
            <person name="Barrangou R."/>
            <person name="Klaenhammer T.R."/>
            <person name="Caufield P.W."/>
            <person name="Cui Y."/>
            <person name="Zhang H."/>
            <person name="O'Toole P.W."/>
        </authorList>
    </citation>
    <scope>NUCLEOTIDE SEQUENCE [LARGE SCALE GENOMIC DNA]</scope>
    <source>
        <strain evidence="5 6">DSM 12744</strain>
    </source>
</reference>
<evidence type="ECO:0000313" key="6">
    <source>
        <dbReference type="Proteomes" id="UP000051330"/>
    </source>
</evidence>
<dbReference type="EMBL" id="AZEC01000032">
    <property type="protein sequence ID" value="KRL07536.1"/>
    <property type="molecule type" value="Genomic_DNA"/>
</dbReference>
<dbReference type="PANTHER" id="PTHR42939:SF3">
    <property type="entry name" value="ABC TRANSPORTER ATP-BINDING COMPONENT"/>
    <property type="match status" value="1"/>
</dbReference>
<keyword evidence="3" id="KW-0067">ATP-binding</keyword>
<dbReference type="PANTHER" id="PTHR42939">
    <property type="entry name" value="ABC TRANSPORTER ATP-BINDING PROTEIN ALBC-RELATED"/>
    <property type="match status" value="1"/>
</dbReference>